<dbReference type="SUPFAM" id="SSF52540">
    <property type="entry name" value="P-loop containing nucleoside triphosphate hydrolases"/>
    <property type="match status" value="1"/>
</dbReference>
<evidence type="ECO:0000313" key="22">
    <source>
        <dbReference type="Proteomes" id="UP000593892"/>
    </source>
</evidence>
<dbReference type="InterPro" id="IPR032807">
    <property type="entry name" value="GNVR"/>
</dbReference>
<evidence type="ECO:0000256" key="10">
    <source>
        <dbReference type="ARBA" id="ARBA00022777"/>
    </source>
</evidence>
<protein>
    <recommendedName>
        <fullName evidence="4">non-specific protein-tyrosine kinase</fullName>
        <ecNumber evidence="4">2.7.10.2</ecNumber>
    </recommendedName>
</protein>
<dbReference type="PANTHER" id="PTHR32309:SF13">
    <property type="entry name" value="FERRIC ENTEROBACTIN TRANSPORT PROTEIN FEPE"/>
    <property type="match status" value="1"/>
</dbReference>
<dbReference type="Proteomes" id="UP000593892">
    <property type="component" value="Chromosome"/>
</dbReference>
<comment type="subcellular location">
    <subcellularLocation>
        <location evidence="1">Cell inner membrane</location>
        <topology evidence="1">Multi-pass membrane protein</topology>
    </subcellularLocation>
</comment>
<feature type="domain" description="Polysaccharide chain length determinant N-terminal" evidence="18">
    <location>
        <begin position="48"/>
        <end position="137"/>
    </location>
</feature>
<feature type="transmembrane region" description="Helical" evidence="17">
    <location>
        <begin position="58"/>
        <end position="78"/>
    </location>
</feature>
<proteinExistence type="inferred from homology"/>
<keyword evidence="5" id="KW-1003">Cell membrane</keyword>
<dbReference type="InterPro" id="IPR050445">
    <property type="entry name" value="Bact_polysacc_biosynth/exp"/>
</dbReference>
<dbReference type="PANTHER" id="PTHR32309">
    <property type="entry name" value="TYROSINE-PROTEIN KINASE"/>
    <property type="match status" value="1"/>
</dbReference>
<evidence type="ECO:0000256" key="1">
    <source>
        <dbReference type="ARBA" id="ARBA00004429"/>
    </source>
</evidence>
<comment type="catalytic activity">
    <reaction evidence="15">
        <text>L-tyrosyl-[protein] + ATP = O-phospho-L-tyrosyl-[protein] + ADP + H(+)</text>
        <dbReference type="Rhea" id="RHEA:10596"/>
        <dbReference type="Rhea" id="RHEA-COMP:10136"/>
        <dbReference type="Rhea" id="RHEA-COMP:20101"/>
        <dbReference type="ChEBI" id="CHEBI:15378"/>
        <dbReference type="ChEBI" id="CHEBI:30616"/>
        <dbReference type="ChEBI" id="CHEBI:46858"/>
        <dbReference type="ChEBI" id="CHEBI:61978"/>
        <dbReference type="ChEBI" id="CHEBI:456216"/>
        <dbReference type="EC" id="2.7.10.2"/>
    </reaction>
</comment>
<evidence type="ECO:0000256" key="12">
    <source>
        <dbReference type="ARBA" id="ARBA00022989"/>
    </source>
</evidence>
<evidence type="ECO:0000313" key="21">
    <source>
        <dbReference type="EMBL" id="QOY85207.1"/>
    </source>
</evidence>
<evidence type="ECO:0000256" key="8">
    <source>
        <dbReference type="ARBA" id="ARBA00022692"/>
    </source>
</evidence>
<keyword evidence="14" id="KW-0829">Tyrosine-protein kinase</keyword>
<evidence type="ECO:0000256" key="7">
    <source>
        <dbReference type="ARBA" id="ARBA00022679"/>
    </source>
</evidence>
<dbReference type="InterPro" id="IPR027417">
    <property type="entry name" value="P-loop_NTPase"/>
</dbReference>
<evidence type="ECO:0000256" key="4">
    <source>
        <dbReference type="ARBA" id="ARBA00011903"/>
    </source>
</evidence>
<evidence type="ECO:0000256" key="17">
    <source>
        <dbReference type="SAM" id="Phobius"/>
    </source>
</evidence>
<dbReference type="InterPro" id="IPR025669">
    <property type="entry name" value="AAA_dom"/>
</dbReference>
<evidence type="ECO:0000259" key="20">
    <source>
        <dbReference type="Pfam" id="PF13807"/>
    </source>
</evidence>
<keyword evidence="6" id="KW-0997">Cell inner membrane</keyword>
<sequence>MPEDKFDALDLTGPVRRMTPAMAYQQSPLAPATVILSESDADQVSLPLSHYLWILRRHVWKIVAFVAVMLIATAVVSLRLTPVYESTSTLYVDRQEAKGIVGQESQSQAYSTLDAESFLASQIRLIQSDSVVRPVAQRYSLLEREKQIKQESDTARAKDAPILLKQLKVTRPPNTYLLQISYRSTDPQLAADVANQIAQSYIEHTYNIRIRSSVSLSKFMERQIEELRAKMESSSGRLAQMERELNVINPEEKTNILSSRLLQLNTEYTKAQSDRVAIEAAFNSTRAGSLESAQVSTQGEAIRRLMERLNESSERFAEVKSHFGPNHPEYRKSQAQVKEIQEQVDATRQNAIKRVEVQYNEAKAREQMLQKSVAETKSEYDTLNLRSFEYQRAKREADADKNLYDELVRKIREAGINAGFQNNMVRIADLARPAWKPVFPKLSLNLLLALLFSTLLAIGVAILTDTMDNTIRDPEQVTRTLKTHIIGTLPAVKNTKELILPAVVDGAGVLQADGALVKVPGKVMDRQFSTYEEAIRTIRSSVLLTDFDRRLRTLLFTSATASEGKSTTAGHLAYAHAEQQKKTLLIDCDLRRPSQHKLFGIQLHTGLSNVLNGETSWRDVIVHPANNPYLDIISAGPPSRRAADMIGTLLGPMMEEMARDYDLVILDAPPLLGFAESLQMASSADGVIVVTRAGETSRKAVAAALSTLQHLRANVIGLVLNQVKKHHSDHYYYYGYYGKYYKKYQAASESAT</sequence>
<evidence type="ECO:0000256" key="9">
    <source>
        <dbReference type="ARBA" id="ARBA00022741"/>
    </source>
</evidence>
<reference evidence="21 22" key="1">
    <citation type="submission" date="2020-10" db="EMBL/GenBank/DDBJ databases">
        <title>Complete genome sequence of Paludibaculum fermentans P105T, a facultatively anaerobic acidobacterium capable of dissimilatory Fe(III) reduction.</title>
        <authorList>
            <person name="Dedysh S.N."/>
            <person name="Beletsky A.V."/>
            <person name="Kulichevskaya I.S."/>
            <person name="Mardanov A.V."/>
            <person name="Ravin N.V."/>
        </authorList>
    </citation>
    <scope>NUCLEOTIDE SEQUENCE [LARGE SCALE GENOMIC DNA]</scope>
    <source>
        <strain evidence="21 22">P105</strain>
    </source>
</reference>
<feature type="domain" description="Tyrosine-protein kinase G-rich" evidence="20">
    <location>
        <begin position="392"/>
        <end position="463"/>
    </location>
</feature>
<evidence type="ECO:0000259" key="19">
    <source>
        <dbReference type="Pfam" id="PF13614"/>
    </source>
</evidence>
<dbReference type="GO" id="GO:0004715">
    <property type="term" value="F:non-membrane spanning protein tyrosine kinase activity"/>
    <property type="evidence" value="ECO:0007669"/>
    <property type="project" value="UniProtKB-EC"/>
</dbReference>
<dbReference type="GO" id="GO:0005886">
    <property type="term" value="C:plasma membrane"/>
    <property type="evidence" value="ECO:0007669"/>
    <property type="project" value="UniProtKB-SubCell"/>
</dbReference>
<evidence type="ECO:0000256" key="16">
    <source>
        <dbReference type="SAM" id="Coils"/>
    </source>
</evidence>
<evidence type="ECO:0000256" key="13">
    <source>
        <dbReference type="ARBA" id="ARBA00023136"/>
    </source>
</evidence>
<organism evidence="21 22">
    <name type="scientific">Paludibaculum fermentans</name>
    <dbReference type="NCBI Taxonomy" id="1473598"/>
    <lineage>
        <taxon>Bacteria</taxon>
        <taxon>Pseudomonadati</taxon>
        <taxon>Acidobacteriota</taxon>
        <taxon>Terriglobia</taxon>
        <taxon>Bryobacterales</taxon>
        <taxon>Bryobacteraceae</taxon>
        <taxon>Paludibaculum</taxon>
    </lineage>
</organism>
<keyword evidence="22" id="KW-1185">Reference proteome</keyword>
<feature type="coiled-coil region" evidence="16">
    <location>
        <begin position="217"/>
        <end position="244"/>
    </location>
</feature>
<keyword evidence="11" id="KW-0067">ATP-binding</keyword>
<keyword evidence="16" id="KW-0175">Coiled coil</keyword>
<evidence type="ECO:0000259" key="18">
    <source>
        <dbReference type="Pfam" id="PF02706"/>
    </source>
</evidence>
<evidence type="ECO:0000256" key="3">
    <source>
        <dbReference type="ARBA" id="ARBA00008883"/>
    </source>
</evidence>
<keyword evidence="13 17" id="KW-0472">Membrane</keyword>
<dbReference type="RefSeq" id="WP_194446877.1">
    <property type="nucleotide sequence ID" value="NZ_CP063849.1"/>
</dbReference>
<dbReference type="InterPro" id="IPR003856">
    <property type="entry name" value="LPS_length_determ_N"/>
</dbReference>
<dbReference type="Pfam" id="PF13807">
    <property type="entry name" value="GNVR"/>
    <property type="match status" value="1"/>
</dbReference>
<dbReference type="KEGG" id="pfer:IRI77_20440"/>
<evidence type="ECO:0000256" key="6">
    <source>
        <dbReference type="ARBA" id="ARBA00022519"/>
    </source>
</evidence>
<dbReference type="GO" id="GO:0005524">
    <property type="term" value="F:ATP binding"/>
    <property type="evidence" value="ECO:0007669"/>
    <property type="project" value="UniProtKB-KW"/>
</dbReference>
<name>A0A7S7SGU3_PALFE</name>
<dbReference type="EC" id="2.7.10.2" evidence="4"/>
<feature type="coiled-coil region" evidence="16">
    <location>
        <begin position="330"/>
        <end position="410"/>
    </location>
</feature>
<comment type="similarity">
    <text evidence="2">Belongs to the CpsD/CapB family.</text>
</comment>
<keyword evidence="7 21" id="KW-0808">Transferase</keyword>
<dbReference type="InterPro" id="IPR005702">
    <property type="entry name" value="Wzc-like_C"/>
</dbReference>
<evidence type="ECO:0000256" key="5">
    <source>
        <dbReference type="ARBA" id="ARBA00022475"/>
    </source>
</evidence>
<dbReference type="CDD" id="cd05387">
    <property type="entry name" value="BY-kinase"/>
    <property type="match status" value="1"/>
</dbReference>
<feature type="transmembrane region" description="Helical" evidence="17">
    <location>
        <begin position="442"/>
        <end position="463"/>
    </location>
</feature>
<accession>A0A7S7SGU3</accession>
<comment type="similarity">
    <text evidence="3">Belongs to the etk/wzc family.</text>
</comment>
<evidence type="ECO:0000256" key="11">
    <source>
        <dbReference type="ARBA" id="ARBA00022840"/>
    </source>
</evidence>
<dbReference type="Pfam" id="PF13614">
    <property type="entry name" value="AAA_31"/>
    <property type="match status" value="1"/>
</dbReference>
<dbReference type="EMBL" id="CP063849">
    <property type="protein sequence ID" value="QOY85207.1"/>
    <property type="molecule type" value="Genomic_DNA"/>
</dbReference>
<keyword evidence="12 17" id="KW-1133">Transmembrane helix</keyword>
<evidence type="ECO:0000256" key="2">
    <source>
        <dbReference type="ARBA" id="ARBA00007316"/>
    </source>
</evidence>
<dbReference type="Pfam" id="PF02706">
    <property type="entry name" value="Wzz"/>
    <property type="match status" value="1"/>
</dbReference>
<dbReference type="Gene3D" id="3.40.50.300">
    <property type="entry name" value="P-loop containing nucleotide triphosphate hydrolases"/>
    <property type="match status" value="1"/>
</dbReference>
<keyword evidence="8 17" id="KW-0812">Transmembrane</keyword>
<dbReference type="NCBIfam" id="TIGR01007">
    <property type="entry name" value="eps_fam"/>
    <property type="match status" value="1"/>
</dbReference>
<gene>
    <name evidence="21" type="ORF">IRI77_20440</name>
</gene>
<dbReference type="AlphaFoldDB" id="A0A7S7SGU3"/>
<feature type="domain" description="AAA" evidence="19">
    <location>
        <begin position="564"/>
        <end position="713"/>
    </location>
</feature>
<keyword evidence="9" id="KW-0547">Nucleotide-binding</keyword>
<evidence type="ECO:0000256" key="14">
    <source>
        <dbReference type="ARBA" id="ARBA00023137"/>
    </source>
</evidence>
<keyword evidence="10 21" id="KW-0418">Kinase</keyword>
<evidence type="ECO:0000256" key="15">
    <source>
        <dbReference type="ARBA" id="ARBA00051245"/>
    </source>
</evidence>